<feature type="region of interest" description="Disordered" evidence="1">
    <location>
        <begin position="189"/>
        <end position="211"/>
    </location>
</feature>
<feature type="region of interest" description="Disordered" evidence="1">
    <location>
        <begin position="87"/>
        <end position="114"/>
    </location>
</feature>
<dbReference type="AlphaFoldDB" id="A0A2S3H3K9"/>
<organism evidence="2">
    <name type="scientific">Panicum hallii</name>
    <dbReference type="NCBI Taxonomy" id="206008"/>
    <lineage>
        <taxon>Eukaryota</taxon>
        <taxon>Viridiplantae</taxon>
        <taxon>Streptophyta</taxon>
        <taxon>Embryophyta</taxon>
        <taxon>Tracheophyta</taxon>
        <taxon>Spermatophyta</taxon>
        <taxon>Magnoliopsida</taxon>
        <taxon>Liliopsida</taxon>
        <taxon>Poales</taxon>
        <taxon>Poaceae</taxon>
        <taxon>PACMAD clade</taxon>
        <taxon>Panicoideae</taxon>
        <taxon>Panicodae</taxon>
        <taxon>Paniceae</taxon>
        <taxon>Panicinae</taxon>
        <taxon>Panicum</taxon>
        <taxon>Panicum sect. Panicum</taxon>
    </lineage>
</organism>
<feature type="compositionally biased region" description="Low complexity" evidence="1">
    <location>
        <begin position="192"/>
        <end position="205"/>
    </location>
</feature>
<dbReference type="EMBL" id="CM008047">
    <property type="protein sequence ID" value="PAN14648.2"/>
    <property type="molecule type" value="Genomic_DNA"/>
</dbReference>
<proteinExistence type="predicted"/>
<sequence length="259" mass="28769">MPRLATVDHTRYAASTQCFHVQFSVRVHHASLIDMISAAAAKQAICHHHTALLEHPQFYLFIYLFLLNVLVRLLRNYHGLFIDACKNGSPSRERERERERERDDGADGEQVSVGGLSDSRALDAASTVTISPKATHWAGTRCPLVRRSSSNPLHQPALPQCPSSPPQFVSAGAALQALSSRRARVRLSFHRSTTPPSNSSPVPRARSPPAPLLDWYRKRRSIRASIASLSLGGDPMIAMKPEQLLSWKQISTLINHVKH</sequence>
<accession>A0A2S3H3K9</accession>
<reference evidence="2" key="1">
    <citation type="submission" date="2018-04" db="EMBL/GenBank/DDBJ databases">
        <title>WGS assembly of Panicum hallii.</title>
        <authorList>
            <person name="Lovell J."/>
            <person name="Jenkins J."/>
            <person name="Lowry D."/>
            <person name="Mamidi S."/>
            <person name="Sreedasyam A."/>
            <person name="Weng X."/>
            <person name="Barry K."/>
            <person name="Bonette J."/>
            <person name="Campitelli B."/>
            <person name="Daum C."/>
            <person name="Gordon S."/>
            <person name="Gould B."/>
            <person name="Lipzen A."/>
            <person name="Macqueen A."/>
            <person name="Palacio-Mejia J."/>
            <person name="Plott C."/>
            <person name="Shakirov E."/>
            <person name="Shu S."/>
            <person name="Yoshinaga Y."/>
            <person name="Zane M."/>
            <person name="Rokhsar D."/>
            <person name="Grimwood J."/>
            <person name="Schmutz J."/>
            <person name="Juenger T."/>
        </authorList>
    </citation>
    <scope>NUCLEOTIDE SEQUENCE [LARGE SCALE GENOMIC DNA]</scope>
    <source>
        <strain evidence="2">FIL2</strain>
    </source>
</reference>
<name>A0A2S3H3K9_9POAL</name>
<gene>
    <name evidence="2" type="ORF">PAHAL_2G494100</name>
</gene>
<protein>
    <submittedName>
        <fullName evidence="2">Uncharacterized protein</fullName>
    </submittedName>
</protein>
<dbReference type="Gramene" id="PAN14648">
    <property type="protein sequence ID" value="PAN14648"/>
    <property type="gene ID" value="PAHAL_2G494100"/>
</dbReference>
<evidence type="ECO:0000256" key="1">
    <source>
        <dbReference type="SAM" id="MobiDB-lite"/>
    </source>
</evidence>
<dbReference type="Proteomes" id="UP000243499">
    <property type="component" value="Chromosome 2"/>
</dbReference>
<evidence type="ECO:0000313" key="2">
    <source>
        <dbReference type="EMBL" id="PAN14648.2"/>
    </source>
</evidence>
<feature type="compositionally biased region" description="Basic and acidic residues" evidence="1">
    <location>
        <begin position="91"/>
        <end position="105"/>
    </location>
</feature>